<proteinExistence type="predicted"/>
<evidence type="ECO:0000313" key="3">
    <source>
        <dbReference type="Proteomes" id="UP000008022"/>
    </source>
</evidence>
<evidence type="ECO:0000256" key="1">
    <source>
        <dbReference type="SAM" id="MobiDB-lite"/>
    </source>
</evidence>
<reference evidence="2" key="2">
    <citation type="submission" date="2015-06" db="UniProtKB">
        <authorList>
            <consortium name="EnsemblPlants"/>
        </authorList>
    </citation>
    <scope>IDENTIFICATION</scope>
</reference>
<dbReference type="EnsemblPlants" id="ORUFI03G33510.1">
    <property type="protein sequence ID" value="ORUFI03G33510.1"/>
    <property type="gene ID" value="ORUFI03G33510"/>
</dbReference>
<name>A0A0E0P0J2_ORYRU</name>
<accession>A0A0E0P0J2</accession>
<evidence type="ECO:0000313" key="2">
    <source>
        <dbReference type="EnsemblPlants" id="ORUFI03G33510.1"/>
    </source>
</evidence>
<organism evidence="2 3">
    <name type="scientific">Oryza rufipogon</name>
    <name type="common">Brownbeard rice</name>
    <name type="synonym">Asian wild rice</name>
    <dbReference type="NCBI Taxonomy" id="4529"/>
    <lineage>
        <taxon>Eukaryota</taxon>
        <taxon>Viridiplantae</taxon>
        <taxon>Streptophyta</taxon>
        <taxon>Embryophyta</taxon>
        <taxon>Tracheophyta</taxon>
        <taxon>Spermatophyta</taxon>
        <taxon>Magnoliopsida</taxon>
        <taxon>Liliopsida</taxon>
        <taxon>Poales</taxon>
        <taxon>Poaceae</taxon>
        <taxon>BOP clade</taxon>
        <taxon>Oryzoideae</taxon>
        <taxon>Oryzeae</taxon>
        <taxon>Oryzinae</taxon>
        <taxon>Oryza</taxon>
    </lineage>
</organism>
<dbReference type="Proteomes" id="UP000008022">
    <property type="component" value="Unassembled WGS sequence"/>
</dbReference>
<dbReference type="Gramene" id="ORUFI03G33510.1">
    <property type="protein sequence ID" value="ORUFI03G33510.1"/>
    <property type="gene ID" value="ORUFI03G33510"/>
</dbReference>
<reference evidence="3" key="1">
    <citation type="submission" date="2013-06" db="EMBL/GenBank/DDBJ databases">
        <authorList>
            <person name="Zhao Q."/>
        </authorList>
    </citation>
    <scope>NUCLEOTIDE SEQUENCE</scope>
    <source>
        <strain evidence="3">cv. W1943</strain>
    </source>
</reference>
<dbReference type="HOGENOM" id="CLU_159581_0_0_1"/>
<feature type="region of interest" description="Disordered" evidence="1">
    <location>
        <begin position="25"/>
        <end position="59"/>
    </location>
</feature>
<feature type="region of interest" description="Disordered" evidence="1">
    <location>
        <begin position="90"/>
        <end position="112"/>
    </location>
</feature>
<keyword evidence="3" id="KW-1185">Reference proteome</keyword>
<sequence length="130" mass="13614">MGKERLDPIEGACINHRRGAQWWRQPPAILPPALDPPTDGGEMYGPGRRKADKGGEAHAPQTLSKLAFADAAAVIRAHLDHRIRDWGTKIVSGLGPSRGGVSEPASSTAAASNFRSGELSGAIIRGSVSA</sequence>
<protein>
    <submittedName>
        <fullName evidence="2">Uncharacterized protein</fullName>
    </submittedName>
</protein>
<dbReference type="AlphaFoldDB" id="A0A0E0P0J2"/>